<dbReference type="PANTHER" id="PTHR30008">
    <property type="entry name" value="EXODEOXYRIBONUCLEASE 7 LARGE SUBUNIT"/>
    <property type="match status" value="1"/>
</dbReference>
<dbReference type="HOGENOM" id="CLU_023625_4_2_10"/>
<dbReference type="GO" id="GO:0006308">
    <property type="term" value="P:DNA catabolic process"/>
    <property type="evidence" value="ECO:0007669"/>
    <property type="project" value="UniProtKB-UniRule"/>
</dbReference>
<proteinExistence type="inferred from homology"/>
<comment type="caution">
    <text evidence="8">The sequence shown here is derived from an EMBL/GenBank/DDBJ whole genome shotgun (WGS) entry which is preliminary data.</text>
</comment>
<comment type="subcellular location">
    <subcellularLocation>
        <location evidence="5">Cytoplasm</location>
    </subcellularLocation>
</comment>
<evidence type="ECO:0000256" key="3">
    <source>
        <dbReference type="ARBA" id="ARBA00022801"/>
    </source>
</evidence>
<evidence type="ECO:0000256" key="4">
    <source>
        <dbReference type="ARBA" id="ARBA00022839"/>
    </source>
</evidence>
<dbReference type="STRING" id="888743.HMPREF9141_1168"/>
<dbReference type="InterPro" id="IPR003753">
    <property type="entry name" value="Exonuc_VII_L"/>
</dbReference>
<name>F0F6E6_9BACT</name>
<dbReference type="EC" id="3.1.11.6" evidence="5"/>
<dbReference type="Pfam" id="PF13742">
    <property type="entry name" value="tRNA_anti_2"/>
    <property type="match status" value="1"/>
</dbReference>
<dbReference type="CDD" id="cd04489">
    <property type="entry name" value="ExoVII_LU_OBF"/>
    <property type="match status" value="1"/>
</dbReference>
<keyword evidence="9" id="KW-1185">Reference proteome</keyword>
<evidence type="ECO:0000259" key="7">
    <source>
        <dbReference type="Pfam" id="PF13742"/>
    </source>
</evidence>
<dbReference type="Pfam" id="PF02601">
    <property type="entry name" value="Exonuc_VII_L"/>
    <property type="match status" value="1"/>
</dbReference>
<evidence type="ECO:0000259" key="6">
    <source>
        <dbReference type="Pfam" id="PF02601"/>
    </source>
</evidence>
<keyword evidence="1" id="KW-0963">Cytoplasm</keyword>
<dbReference type="eggNOG" id="COG1570">
    <property type="taxonomic scope" value="Bacteria"/>
</dbReference>
<keyword evidence="4 5" id="KW-0269">Exonuclease</keyword>
<evidence type="ECO:0000256" key="1">
    <source>
        <dbReference type="ARBA" id="ARBA00022490"/>
    </source>
</evidence>
<organism evidence="8 9">
    <name type="scientific">Prevotella multiformis DSM 16608</name>
    <dbReference type="NCBI Taxonomy" id="888743"/>
    <lineage>
        <taxon>Bacteria</taxon>
        <taxon>Pseudomonadati</taxon>
        <taxon>Bacteroidota</taxon>
        <taxon>Bacteroidia</taxon>
        <taxon>Bacteroidales</taxon>
        <taxon>Prevotellaceae</taxon>
        <taxon>Prevotella</taxon>
    </lineage>
</organism>
<accession>F0F6E6</accession>
<dbReference type="AlphaFoldDB" id="F0F6E6"/>
<evidence type="ECO:0000313" key="9">
    <source>
        <dbReference type="Proteomes" id="UP000005697"/>
    </source>
</evidence>
<comment type="similarity">
    <text evidence="5">Belongs to the XseA family.</text>
</comment>
<gene>
    <name evidence="8" type="primary">xseA</name>
    <name evidence="8" type="ORF">HMPREF9141_1168</name>
</gene>
<keyword evidence="3 5" id="KW-0378">Hydrolase</keyword>
<sequence>MTKALTLYDLNSLVADVIDTALTRAYWVEAELSEVRENRGHCYMELIEKDDTGNVPIARASAKCWRNVWSAISPYFVRITGQQIHAGMKVMLQVHAQFHPQYGFSWIVDDINPEFTMGDMLRKRRDIVRRLQAEGVFDLQKGLRLSLFAQRIAVISSETAAGYGDFCSQLETNEYGFRFRVEIFPAVMQGEQVEQSIIAALDSINERESEFDAVVIIRGGGATADLSGFDTLELAENVANFPLPVITGIGHERDESVLDMVSFLRVKTPTAAAAFLIDQLSVTLGRIERAQTAIADGVRRKMEAEKMRIRHLESHIPVLFSVVRAKEEARLERLSRNLSEKTAELLHRSYYRLDLLGQRLRSGLKIRLSAEGHRLDMLDQRLHLLDPSLLLERGYSITLYKGRAVRSAAELEEGEVITTRFATGEADSRIEHRRQSSM</sequence>
<dbReference type="PANTHER" id="PTHR30008:SF0">
    <property type="entry name" value="EXODEOXYRIBONUCLEASE 7 LARGE SUBUNIT"/>
    <property type="match status" value="1"/>
</dbReference>
<dbReference type="EMBL" id="AEWX01000017">
    <property type="protein sequence ID" value="EGC20228.1"/>
    <property type="molecule type" value="Genomic_DNA"/>
</dbReference>
<dbReference type="OrthoDB" id="9802795at2"/>
<dbReference type="Proteomes" id="UP000005697">
    <property type="component" value="Unassembled WGS sequence"/>
</dbReference>
<dbReference type="GO" id="GO:0005737">
    <property type="term" value="C:cytoplasm"/>
    <property type="evidence" value="ECO:0007669"/>
    <property type="project" value="UniProtKB-SubCell"/>
</dbReference>
<evidence type="ECO:0000313" key="8">
    <source>
        <dbReference type="EMBL" id="EGC20228.1"/>
    </source>
</evidence>
<dbReference type="RefSeq" id="WP_007368698.1">
    <property type="nucleotide sequence ID" value="NZ_GL872283.1"/>
</dbReference>
<dbReference type="GO" id="GO:0008855">
    <property type="term" value="F:exodeoxyribonuclease VII activity"/>
    <property type="evidence" value="ECO:0007669"/>
    <property type="project" value="UniProtKB-UniRule"/>
</dbReference>
<evidence type="ECO:0000256" key="5">
    <source>
        <dbReference type="RuleBase" id="RU004355"/>
    </source>
</evidence>
<dbReference type="GO" id="GO:0003676">
    <property type="term" value="F:nucleic acid binding"/>
    <property type="evidence" value="ECO:0007669"/>
    <property type="project" value="InterPro"/>
</dbReference>
<protein>
    <recommendedName>
        <fullName evidence="5">Exodeoxyribonuclease 7 large subunit</fullName>
        <ecNumber evidence="5">3.1.11.6</ecNumber>
    </recommendedName>
</protein>
<dbReference type="GO" id="GO:0009318">
    <property type="term" value="C:exodeoxyribonuclease VII complex"/>
    <property type="evidence" value="ECO:0007669"/>
    <property type="project" value="UniProtKB-UniRule"/>
</dbReference>
<dbReference type="InterPro" id="IPR020579">
    <property type="entry name" value="Exonuc_VII_lsu_C"/>
</dbReference>
<comment type="catalytic activity">
    <reaction evidence="5">
        <text>Exonucleolytic cleavage in either 5'- to 3'- or 3'- to 5'-direction to yield nucleoside 5'-phosphates.</text>
        <dbReference type="EC" id="3.1.11.6"/>
    </reaction>
</comment>
<reference evidence="8 9" key="1">
    <citation type="submission" date="2011-01" db="EMBL/GenBank/DDBJ databases">
        <authorList>
            <person name="Muzny D."/>
            <person name="Qin X."/>
            <person name="Deng J."/>
            <person name="Jiang H."/>
            <person name="Liu Y."/>
            <person name="Qu J."/>
            <person name="Song X.-Z."/>
            <person name="Zhang L."/>
            <person name="Thornton R."/>
            <person name="Coyle M."/>
            <person name="Francisco L."/>
            <person name="Jackson L."/>
            <person name="Javaid M."/>
            <person name="Korchina V."/>
            <person name="Kovar C."/>
            <person name="Mata R."/>
            <person name="Mathew T."/>
            <person name="Ngo R."/>
            <person name="Nguyen L."/>
            <person name="Nguyen N."/>
            <person name="Okwuonu G."/>
            <person name="Ongeri F."/>
            <person name="Pham C."/>
            <person name="Simmons D."/>
            <person name="Wilczek-Boney K."/>
            <person name="Hale W."/>
            <person name="Jakkamsetti A."/>
            <person name="Pham P."/>
            <person name="Ruth R."/>
            <person name="San Lucas F."/>
            <person name="Warren J."/>
            <person name="Zhang J."/>
            <person name="Zhao Z."/>
            <person name="Zhou C."/>
            <person name="Zhu D."/>
            <person name="Lee S."/>
            <person name="Bess C."/>
            <person name="Blankenburg K."/>
            <person name="Forbes L."/>
            <person name="Fu Q."/>
            <person name="Gubbala S."/>
            <person name="Hirani K."/>
            <person name="Jayaseelan J.C."/>
            <person name="Lara F."/>
            <person name="Munidasa M."/>
            <person name="Palculict T."/>
            <person name="Patil S."/>
            <person name="Pu L.-L."/>
            <person name="Saada N."/>
            <person name="Tang L."/>
            <person name="Weissenberger G."/>
            <person name="Zhu Y."/>
            <person name="Hemphill L."/>
            <person name="Shang Y."/>
            <person name="Youmans B."/>
            <person name="Ayvaz T."/>
            <person name="Ross M."/>
            <person name="Santibanez J."/>
            <person name="Aqrawi P."/>
            <person name="Gross S."/>
            <person name="Joshi V."/>
            <person name="Fowler G."/>
            <person name="Nazareth L."/>
            <person name="Reid J."/>
            <person name="Worley K."/>
            <person name="Petrosino J."/>
            <person name="Highlander S."/>
            <person name="Gibbs R."/>
        </authorList>
    </citation>
    <scope>NUCLEOTIDE SEQUENCE [LARGE SCALE GENOMIC DNA]</scope>
    <source>
        <strain evidence="8 9">DSM 16608</strain>
    </source>
</reference>
<dbReference type="InterPro" id="IPR025824">
    <property type="entry name" value="OB-fold_nuc-bd_dom"/>
</dbReference>
<evidence type="ECO:0000256" key="2">
    <source>
        <dbReference type="ARBA" id="ARBA00022722"/>
    </source>
</evidence>
<keyword evidence="2 5" id="KW-0540">Nuclease</keyword>
<dbReference type="NCBIfam" id="TIGR00237">
    <property type="entry name" value="xseA"/>
    <property type="match status" value="1"/>
</dbReference>
<feature type="domain" description="OB-fold nucleic acid binding" evidence="7">
    <location>
        <begin position="6"/>
        <end position="111"/>
    </location>
</feature>
<feature type="domain" description="Exonuclease VII large subunit C-terminal" evidence="6">
    <location>
        <begin position="137"/>
        <end position="428"/>
    </location>
</feature>